<dbReference type="Proteomes" id="UP000024635">
    <property type="component" value="Unassembled WGS sequence"/>
</dbReference>
<evidence type="ECO:0000313" key="2">
    <source>
        <dbReference type="Proteomes" id="UP000024635"/>
    </source>
</evidence>
<gene>
    <name evidence="1" type="primary">Acey_s0206.g1982</name>
    <name evidence="1" type="ORF">Y032_0206g1982</name>
</gene>
<evidence type="ECO:0000313" key="1">
    <source>
        <dbReference type="EMBL" id="EYB91416.1"/>
    </source>
</evidence>
<dbReference type="EMBL" id="JARK01001542">
    <property type="protein sequence ID" value="EYB91416.1"/>
    <property type="molecule type" value="Genomic_DNA"/>
</dbReference>
<organism evidence="1 2">
    <name type="scientific">Ancylostoma ceylanicum</name>
    <dbReference type="NCBI Taxonomy" id="53326"/>
    <lineage>
        <taxon>Eukaryota</taxon>
        <taxon>Metazoa</taxon>
        <taxon>Ecdysozoa</taxon>
        <taxon>Nematoda</taxon>
        <taxon>Chromadorea</taxon>
        <taxon>Rhabditida</taxon>
        <taxon>Rhabditina</taxon>
        <taxon>Rhabditomorpha</taxon>
        <taxon>Strongyloidea</taxon>
        <taxon>Ancylostomatidae</taxon>
        <taxon>Ancylostomatinae</taxon>
        <taxon>Ancylostoma</taxon>
    </lineage>
</organism>
<proteinExistence type="predicted"/>
<name>A0A016SM29_9BILA</name>
<protein>
    <submittedName>
        <fullName evidence="1">Uncharacterized protein</fullName>
    </submittedName>
</protein>
<sequence>MARSSICTVLLKKLDGLRDCTTLAEPKRGMRREHAPSKRVEQVQSQFCSRDAKKPHAQPVSLFDNDCSVVYEMYTNHRISQR</sequence>
<comment type="caution">
    <text evidence="1">The sequence shown here is derived from an EMBL/GenBank/DDBJ whole genome shotgun (WGS) entry which is preliminary data.</text>
</comment>
<keyword evidence="2" id="KW-1185">Reference proteome</keyword>
<accession>A0A016SM29</accession>
<dbReference type="AlphaFoldDB" id="A0A016SM29"/>
<reference evidence="2" key="1">
    <citation type="journal article" date="2015" name="Nat. Genet.">
        <title>The genome and transcriptome of the zoonotic hookworm Ancylostoma ceylanicum identify infection-specific gene families.</title>
        <authorList>
            <person name="Schwarz E.M."/>
            <person name="Hu Y."/>
            <person name="Antoshechkin I."/>
            <person name="Miller M.M."/>
            <person name="Sternberg P.W."/>
            <person name="Aroian R.V."/>
        </authorList>
    </citation>
    <scope>NUCLEOTIDE SEQUENCE</scope>
    <source>
        <strain evidence="2">HY135</strain>
    </source>
</reference>